<comment type="caution">
    <text evidence="2">The sequence shown here is derived from an EMBL/GenBank/DDBJ whole genome shotgun (WGS) entry which is preliminary data.</text>
</comment>
<gene>
    <name evidence="2" type="ORF">PLEPLA_LOCUS45538</name>
</gene>
<feature type="region of interest" description="Disordered" evidence="1">
    <location>
        <begin position="53"/>
        <end position="117"/>
    </location>
</feature>
<accession>A0A9N7VVE9</accession>
<protein>
    <submittedName>
        <fullName evidence="2">Uncharacterized protein</fullName>
    </submittedName>
</protein>
<evidence type="ECO:0000313" key="2">
    <source>
        <dbReference type="EMBL" id="CAB1457714.1"/>
    </source>
</evidence>
<organism evidence="2 3">
    <name type="scientific">Pleuronectes platessa</name>
    <name type="common">European plaice</name>
    <dbReference type="NCBI Taxonomy" id="8262"/>
    <lineage>
        <taxon>Eukaryota</taxon>
        <taxon>Metazoa</taxon>
        <taxon>Chordata</taxon>
        <taxon>Craniata</taxon>
        <taxon>Vertebrata</taxon>
        <taxon>Euteleostomi</taxon>
        <taxon>Actinopterygii</taxon>
        <taxon>Neopterygii</taxon>
        <taxon>Teleostei</taxon>
        <taxon>Neoteleostei</taxon>
        <taxon>Acanthomorphata</taxon>
        <taxon>Carangaria</taxon>
        <taxon>Pleuronectiformes</taxon>
        <taxon>Pleuronectoidei</taxon>
        <taxon>Pleuronectidae</taxon>
        <taxon>Pleuronectes</taxon>
    </lineage>
</organism>
<dbReference type="EMBL" id="CADEAL010004354">
    <property type="protein sequence ID" value="CAB1457714.1"/>
    <property type="molecule type" value="Genomic_DNA"/>
</dbReference>
<name>A0A9N7VVE9_PLEPL</name>
<dbReference type="AlphaFoldDB" id="A0A9N7VVE9"/>
<keyword evidence="3" id="KW-1185">Reference proteome</keyword>
<dbReference type="Proteomes" id="UP001153269">
    <property type="component" value="Unassembled WGS sequence"/>
</dbReference>
<reference evidence="2" key="1">
    <citation type="submission" date="2020-03" db="EMBL/GenBank/DDBJ databases">
        <authorList>
            <person name="Weist P."/>
        </authorList>
    </citation>
    <scope>NUCLEOTIDE SEQUENCE</scope>
</reference>
<sequence length="117" mass="13122">MRRYPLLPPLLNFDTAVIWRAQPQSVSSSEQAKERKIEICLMRVVVCCVESATRQGGGEGVRDHEDGGCAHQRGQRGSDTVKRSMSHCTSLKDGYGIPRSHRRRRTQAAEVEERKSG</sequence>
<evidence type="ECO:0000313" key="3">
    <source>
        <dbReference type="Proteomes" id="UP001153269"/>
    </source>
</evidence>
<proteinExistence type="predicted"/>
<evidence type="ECO:0000256" key="1">
    <source>
        <dbReference type="SAM" id="MobiDB-lite"/>
    </source>
</evidence>